<gene>
    <name evidence="1" type="ORF">HPB50_002156</name>
</gene>
<sequence length="62" mass="7447">MDKRIEEKLGAQPVKRIYRYVDNFLVILEDIPSDQLNQANQQHARGFQLRIWRAKVHLRDTN</sequence>
<dbReference type="EMBL" id="CM023488">
    <property type="protein sequence ID" value="KAH6923534.1"/>
    <property type="molecule type" value="Genomic_DNA"/>
</dbReference>
<evidence type="ECO:0000313" key="1">
    <source>
        <dbReference type="EMBL" id="KAH6923534.1"/>
    </source>
</evidence>
<name>A0ACB7RNS3_HYAAI</name>
<organism evidence="1 2">
    <name type="scientific">Hyalomma asiaticum</name>
    <name type="common">Tick</name>
    <dbReference type="NCBI Taxonomy" id="266040"/>
    <lineage>
        <taxon>Eukaryota</taxon>
        <taxon>Metazoa</taxon>
        <taxon>Ecdysozoa</taxon>
        <taxon>Arthropoda</taxon>
        <taxon>Chelicerata</taxon>
        <taxon>Arachnida</taxon>
        <taxon>Acari</taxon>
        <taxon>Parasitiformes</taxon>
        <taxon>Ixodida</taxon>
        <taxon>Ixodoidea</taxon>
        <taxon>Ixodidae</taxon>
        <taxon>Hyalomminae</taxon>
        <taxon>Hyalomma</taxon>
    </lineage>
</organism>
<reference evidence="1" key="1">
    <citation type="submission" date="2020-05" db="EMBL/GenBank/DDBJ databases">
        <title>Large-scale comparative analyses of tick genomes elucidate their genetic diversity and vector capacities.</title>
        <authorList>
            <person name="Jia N."/>
            <person name="Wang J."/>
            <person name="Shi W."/>
            <person name="Du L."/>
            <person name="Sun Y."/>
            <person name="Zhan W."/>
            <person name="Jiang J."/>
            <person name="Wang Q."/>
            <person name="Zhang B."/>
            <person name="Ji P."/>
            <person name="Sakyi L.B."/>
            <person name="Cui X."/>
            <person name="Yuan T."/>
            <person name="Jiang B."/>
            <person name="Yang W."/>
            <person name="Lam T.T.-Y."/>
            <person name="Chang Q."/>
            <person name="Ding S."/>
            <person name="Wang X."/>
            <person name="Zhu J."/>
            <person name="Ruan X."/>
            <person name="Zhao L."/>
            <person name="Wei J."/>
            <person name="Que T."/>
            <person name="Du C."/>
            <person name="Cheng J."/>
            <person name="Dai P."/>
            <person name="Han X."/>
            <person name="Huang E."/>
            <person name="Gao Y."/>
            <person name="Liu J."/>
            <person name="Shao H."/>
            <person name="Ye R."/>
            <person name="Li L."/>
            <person name="Wei W."/>
            <person name="Wang X."/>
            <person name="Wang C."/>
            <person name="Yang T."/>
            <person name="Huo Q."/>
            <person name="Li W."/>
            <person name="Guo W."/>
            <person name="Chen H."/>
            <person name="Zhou L."/>
            <person name="Ni X."/>
            <person name="Tian J."/>
            <person name="Zhou Y."/>
            <person name="Sheng Y."/>
            <person name="Liu T."/>
            <person name="Pan Y."/>
            <person name="Xia L."/>
            <person name="Li J."/>
            <person name="Zhao F."/>
            <person name="Cao W."/>
        </authorList>
    </citation>
    <scope>NUCLEOTIDE SEQUENCE</scope>
    <source>
        <strain evidence="1">Hyas-2018</strain>
    </source>
</reference>
<keyword evidence="2" id="KW-1185">Reference proteome</keyword>
<evidence type="ECO:0000313" key="2">
    <source>
        <dbReference type="Proteomes" id="UP000821845"/>
    </source>
</evidence>
<dbReference type="Proteomes" id="UP000821845">
    <property type="component" value="Chromosome 8"/>
</dbReference>
<proteinExistence type="predicted"/>
<accession>A0ACB7RNS3</accession>
<protein>
    <submittedName>
        <fullName evidence="1">Uncharacterized protein</fullName>
    </submittedName>
</protein>
<comment type="caution">
    <text evidence="1">The sequence shown here is derived from an EMBL/GenBank/DDBJ whole genome shotgun (WGS) entry which is preliminary data.</text>
</comment>